<sequence>MIRKQHYENYLEPGAFMAFYAKQMRLGKIKMVDTSKGIGFIEDENEQDIAFCLENTNDSLYAGDKVAFEIVLGEHGLMATNIKQI</sequence>
<proteinExistence type="predicted"/>
<organism evidence="2 3">
    <name type="scientific">Pedobacter endophyticus</name>
    <dbReference type="NCBI Taxonomy" id="2789740"/>
    <lineage>
        <taxon>Bacteria</taxon>
        <taxon>Pseudomonadati</taxon>
        <taxon>Bacteroidota</taxon>
        <taxon>Sphingobacteriia</taxon>
        <taxon>Sphingobacteriales</taxon>
        <taxon>Sphingobacteriaceae</taxon>
        <taxon>Pedobacter</taxon>
    </lineage>
</organism>
<evidence type="ECO:0000313" key="3">
    <source>
        <dbReference type="Proteomes" id="UP000594759"/>
    </source>
</evidence>
<dbReference type="GO" id="GO:0003676">
    <property type="term" value="F:nucleic acid binding"/>
    <property type="evidence" value="ECO:0007669"/>
    <property type="project" value="InterPro"/>
</dbReference>
<dbReference type="Pfam" id="PF00313">
    <property type="entry name" value="CSD"/>
    <property type="match status" value="1"/>
</dbReference>
<dbReference type="Gene3D" id="2.40.50.140">
    <property type="entry name" value="Nucleic acid-binding proteins"/>
    <property type="match status" value="1"/>
</dbReference>
<dbReference type="SUPFAM" id="SSF50249">
    <property type="entry name" value="Nucleic acid-binding proteins"/>
    <property type="match status" value="1"/>
</dbReference>
<dbReference type="PROSITE" id="PS51857">
    <property type="entry name" value="CSD_2"/>
    <property type="match status" value="1"/>
</dbReference>
<evidence type="ECO:0000259" key="1">
    <source>
        <dbReference type="PROSITE" id="PS51857"/>
    </source>
</evidence>
<dbReference type="Proteomes" id="UP000594759">
    <property type="component" value="Chromosome"/>
</dbReference>
<reference evidence="2 3" key="1">
    <citation type="submission" date="2020-11" db="EMBL/GenBank/DDBJ databases">
        <title>Pedobacter endophytica, an endophytic bacteria isolated form Carex pumila.</title>
        <authorList>
            <person name="Peng Y."/>
            <person name="Jiang L."/>
            <person name="Lee J."/>
        </authorList>
    </citation>
    <scope>NUCLEOTIDE SEQUENCE [LARGE SCALE GENOMIC DNA]</scope>
    <source>
        <strain evidence="2 3">JBR3-12</strain>
    </source>
</reference>
<dbReference type="InterPro" id="IPR002059">
    <property type="entry name" value="CSP_DNA-bd"/>
</dbReference>
<dbReference type="EMBL" id="CP064939">
    <property type="protein sequence ID" value="QPH40571.1"/>
    <property type="molecule type" value="Genomic_DNA"/>
</dbReference>
<accession>A0A7S9L1U6</accession>
<gene>
    <name evidence="2" type="ORF">IZT61_04640</name>
</gene>
<dbReference type="AlphaFoldDB" id="A0A7S9L1U6"/>
<evidence type="ECO:0000313" key="2">
    <source>
        <dbReference type="EMBL" id="QPH40571.1"/>
    </source>
</evidence>
<feature type="domain" description="CSD" evidence="1">
    <location>
        <begin position="24"/>
        <end position="84"/>
    </location>
</feature>
<dbReference type="RefSeq" id="WP_196100025.1">
    <property type="nucleotide sequence ID" value="NZ_CP064939.1"/>
</dbReference>
<dbReference type="KEGG" id="pex:IZT61_04640"/>
<name>A0A7S9L1U6_9SPHI</name>
<protein>
    <submittedName>
        <fullName evidence="2">Cold shock domain-containing protein</fullName>
    </submittedName>
</protein>
<keyword evidence="3" id="KW-1185">Reference proteome</keyword>
<dbReference type="InterPro" id="IPR012340">
    <property type="entry name" value="NA-bd_OB-fold"/>
</dbReference>